<dbReference type="EMBL" id="QRAJ01000018">
    <property type="protein sequence ID" value="ROT86143.1"/>
    <property type="molecule type" value="Genomic_DNA"/>
</dbReference>
<dbReference type="AlphaFoldDB" id="A0A423UBS8"/>
<dbReference type="Gene3D" id="3.40.190.10">
    <property type="entry name" value="Periplasmic binding protein-like II"/>
    <property type="match status" value="3"/>
</dbReference>
<evidence type="ECO:0000256" key="1">
    <source>
        <dbReference type="ARBA" id="ARBA00022729"/>
    </source>
</evidence>
<dbReference type="Proteomes" id="UP000285266">
    <property type="component" value="Unassembled WGS sequence"/>
</dbReference>
<evidence type="ECO:0000259" key="4">
    <source>
        <dbReference type="SMART" id="SM00062"/>
    </source>
</evidence>
<reference evidence="5 6" key="1">
    <citation type="submission" date="2018-07" db="EMBL/GenBank/DDBJ databases">
        <title>The role of parmesan cheese in vectoring bovine microbiota.</title>
        <authorList>
            <person name="Lugli G.A."/>
            <person name="Milani C."/>
        </authorList>
    </citation>
    <scope>NUCLEOTIDE SEQUENCE [LARGE SCALE GENOMIC DNA]</scope>
    <source>
        <strain evidence="5 6">BMONG18</strain>
    </source>
</reference>
<accession>A0A423UBS8</accession>
<comment type="caution">
    <text evidence="5">The sequence shown here is derived from an EMBL/GenBank/DDBJ whole genome shotgun (WGS) entry which is preliminary data.</text>
</comment>
<dbReference type="SUPFAM" id="SSF53850">
    <property type="entry name" value="Periplasmic binding protein-like II"/>
    <property type="match status" value="1"/>
</dbReference>
<feature type="signal peptide" evidence="3">
    <location>
        <begin position="1"/>
        <end position="31"/>
    </location>
</feature>
<feature type="compositionally biased region" description="Polar residues" evidence="2">
    <location>
        <begin position="141"/>
        <end position="151"/>
    </location>
</feature>
<feature type="region of interest" description="Disordered" evidence="2">
    <location>
        <begin position="120"/>
        <end position="162"/>
    </location>
</feature>
<dbReference type="PANTHER" id="PTHR35936:SF17">
    <property type="entry name" value="ARGININE-BINDING EXTRACELLULAR PROTEIN ARTP"/>
    <property type="match status" value="1"/>
</dbReference>
<organism evidence="5 6">
    <name type="scientific">Bifidobacterium mongoliense</name>
    <dbReference type="NCBI Taxonomy" id="518643"/>
    <lineage>
        <taxon>Bacteria</taxon>
        <taxon>Bacillati</taxon>
        <taxon>Actinomycetota</taxon>
        <taxon>Actinomycetes</taxon>
        <taxon>Bifidobacteriales</taxon>
        <taxon>Bifidobacteriaceae</taxon>
        <taxon>Bifidobacterium</taxon>
    </lineage>
</organism>
<feature type="domain" description="Solute-binding protein family 3/N-terminal" evidence="4">
    <location>
        <begin position="44"/>
        <end position="309"/>
    </location>
</feature>
<dbReference type="RefSeq" id="WP_123645447.1">
    <property type="nucleotide sequence ID" value="NZ_QRAJ01000018.1"/>
</dbReference>
<evidence type="ECO:0000313" key="6">
    <source>
        <dbReference type="Proteomes" id="UP000285266"/>
    </source>
</evidence>
<keyword evidence="1 3" id="KW-0732">Signal</keyword>
<dbReference type="InterPro" id="IPR001638">
    <property type="entry name" value="Solute-binding_3/MltF_N"/>
</dbReference>
<feature type="chain" id="PRO_5019141687" evidence="3">
    <location>
        <begin position="32"/>
        <end position="322"/>
    </location>
</feature>
<dbReference type="PROSITE" id="PS51257">
    <property type="entry name" value="PROKAR_LIPOPROTEIN"/>
    <property type="match status" value="1"/>
</dbReference>
<dbReference type="SMART" id="SM00062">
    <property type="entry name" value="PBPb"/>
    <property type="match status" value="1"/>
</dbReference>
<proteinExistence type="predicted"/>
<evidence type="ECO:0000256" key="3">
    <source>
        <dbReference type="SAM" id="SignalP"/>
    </source>
</evidence>
<dbReference type="PANTHER" id="PTHR35936">
    <property type="entry name" value="MEMBRANE-BOUND LYTIC MUREIN TRANSGLYCOSYLASE F"/>
    <property type="match status" value="1"/>
</dbReference>
<sequence length="322" mass="32750">MAGRRRPGRFGRRCAAAIAVLALAGSLAACGATPAYVGAPDGPTIAIGVAVDEPGVGWWHDGRFSGFDVTVARYVADALGYADKQIVFTPVTPQTASGLLGQGRADLLVSALPVGESGRFVDARDAGNGTGNDAGDEAGNRSGSVSASTAGPESDVPEDVRDGAEDAGSYLVAPQQLLVHRDDVRTMASMGSLAGKVVCTVLGSGGAAALTKALPGVVVRPRPSYPQCLTALMVGEADAVSADGAVLAGLARGYGGDYLGIVRRPLASVAHGVRVKAGNARLARKVNEALRAMRRDGSWARAVRTLEEETGYRVEAGLNGVG</sequence>
<protein>
    <submittedName>
        <fullName evidence="5">ABC transporter substrate-binding protein</fullName>
    </submittedName>
</protein>
<name>A0A423UBS8_9BIFI</name>
<evidence type="ECO:0000256" key="2">
    <source>
        <dbReference type="SAM" id="MobiDB-lite"/>
    </source>
</evidence>
<evidence type="ECO:0000313" key="5">
    <source>
        <dbReference type="EMBL" id="ROT86143.1"/>
    </source>
</evidence>
<gene>
    <name evidence="5" type="ORF">BMONG18_1724</name>
</gene>